<sequence>MAKQQTTPGQERLTRAIAVLETQLRSLARDLAVLHRDIRAGKLETLADAQRRSGEIRQWLGIALEMEMKLEKRGQHGRRTGAGGSIDLDAARTQIGCRLDRLRRARCPGRFPE</sequence>
<proteinExistence type="predicted"/>
<evidence type="ECO:0000313" key="3">
    <source>
        <dbReference type="Proteomes" id="UP001226762"/>
    </source>
</evidence>
<dbReference type="AlphaFoldDB" id="A0AAE4B2L2"/>
<protein>
    <submittedName>
        <fullName evidence="2">Uncharacterized protein</fullName>
    </submittedName>
</protein>
<reference evidence="2" key="1">
    <citation type="submission" date="2022-07" db="EMBL/GenBank/DDBJ databases">
        <authorList>
            <person name="Otstavnykh N."/>
            <person name="Isaeva M."/>
            <person name="Bystritskaya E."/>
        </authorList>
    </citation>
    <scope>NUCLEOTIDE SEQUENCE</scope>
    <source>
        <strain evidence="2">KCTC 52189</strain>
    </source>
</reference>
<reference evidence="2" key="2">
    <citation type="submission" date="2023-02" db="EMBL/GenBank/DDBJ databases">
        <title>'Rhodoalgimonas zhirmunskyi' gen. nov., isolated from a red alga.</title>
        <authorList>
            <person name="Nedashkovskaya O.I."/>
            <person name="Otstavnykh N.Y."/>
            <person name="Bystritskaya E.P."/>
            <person name="Balabanova L.A."/>
            <person name="Isaeva M.P."/>
        </authorList>
    </citation>
    <scope>NUCLEOTIDE SEQUENCE</scope>
    <source>
        <strain evidence="2">KCTC 52189</strain>
    </source>
</reference>
<dbReference type="EMBL" id="JANHAX010000001">
    <property type="protein sequence ID" value="MDQ2089148.1"/>
    <property type="molecule type" value="Genomic_DNA"/>
</dbReference>
<comment type="caution">
    <text evidence="2">The sequence shown here is derived from an EMBL/GenBank/DDBJ whole genome shotgun (WGS) entry which is preliminary data.</text>
</comment>
<dbReference type="RefSeq" id="WP_306734397.1">
    <property type="nucleotide sequence ID" value="NZ_JANHAX010000001.1"/>
</dbReference>
<evidence type="ECO:0000256" key="1">
    <source>
        <dbReference type="SAM" id="Coils"/>
    </source>
</evidence>
<organism evidence="2 3">
    <name type="scientific">Marimonas arenosa</name>
    <dbReference type="NCBI Taxonomy" id="1795305"/>
    <lineage>
        <taxon>Bacteria</taxon>
        <taxon>Pseudomonadati</taxon>
        <taxon>Pseudomonadota</taxon>
        <taxon>Alphaproteobacteria</taxon>
        <taxon>Rhodobacterales</taxon>
        <taxon>Paracoccaceae</taxon>
        <taxon>Marimonas</taxon>
    </lineage>
</organism>
<evidence type="ECO:0000313" key="2">
    <source>
        <dbReference type="EMBL" id="MDQ2089148.1"/>
    </source>
</evidence>
<feature type="coiled-coil region" evidence="1">
    <location>
        <begin position="10"/>
        <end position="37"/>
    </location>
</feature>
<keyword evidence="1" id="KW-0175">Coiled coil</keyword>
<dbReference type="Proteomes" id="UP001226762">
    <property type="component" value="Unassembled WGS sequence"/>
</dbReference>
<accession>A0AAE4B2L2</accession>
<keyword evidence="3" id="KW-1185">Reference proteome</keyword>
<name>A0AAE4B2L2_9RHOB</name>
<gene>
    <name evidence="2" type="ORF">NO357_04445</name>
</gene>